<accession>A0A261EV84</accession>
<feature type="region of interest" description="Disordered" evidence="1">
    <location>
        <begin position="26"/>
        <end position="68"/>
    </location>
</feature>
<feature type="transmembrane region" description="Helical" evidence="2">
    <location>
        <begin position="198"/>
        <end position="225"/>
    </location>
</feature>
<keyword evidence="2" id="KW-1133">Transmembrane helix</keyword>
<organism evidence="3 4">
    <name type="scientific">Pseudoscardovia radai</name>
    <dbReference type="NCBI Taxonomy" id="987066"/>
    <lineage>
        <taxon>Bacteria</taxon>
        <taxon>Bacillati</taxon>
        <taxon>Actinomycetota</taxon>
        <taxon>Actinomycetes</taxon>
        <taxon>Bifidobacteriales</taxon>
        <taxon>Bifidobacteriaceae</taxon>
        <taxon>Pseudoscardovia</taxon>
    </lineage>
</organism>
<protein>
    <submittedName>
        <fullName evidence="3">Uncharacterized protein</fullName>
    </submittedName>
</protein>
<evidence type="ECO:0000313" key="3">
    <source>
        <dbReference type="EMBL" id="OZG50780.1"/>
    </source>
</evidence>
<keyword evidence="2" id="KW-0812">Transmembrane</keyword>
<evidence type="ECO:0000256" key="2">
    <source>
        <dbReference type="SAM" id="Phobius"/>
    </source>
</evidence>
<gene>
    <name evidence="3" type="ORF">PSRA_1411</name>
</gene>
<evidence type="ECO:0000313" key="4">
    <source>
        <dbReference type="Proteomes" id="UP000216725"/>
    </source>
</evidence>
<keyword evidence="4" id="KW-1185">Reference proteome</keyword>
<name>A0A261EV84_9BIFI</name>
<comment type="caution">
    <text evidence="3">The sequence shown here is derived from an EMBL/GenBank/DDBJ whole genome shotgun (WGS) entry which is preliminary data.</text>
</comment>
<dbReference type="Proteomes" id="UP000216725">
    <property type="component" value="Unassembled WGS sequence"/>
</dbReference>
<keyword evidence="2" id="KW-0472">Membrane</keyword>
<feature type="compositionally biased region" description="Low complexity" evidence="1">
    <location>
        <begin position="49"/>
        <end position="63"/>
    </location>
</feature>
<dbReference type="EMBL" id="MWWR01000014">
    <property type="protein sequence ID" value="OZG50780.1"/>
    <property type="molecule type" value="Genomic_DNA"/>
</dbReference>
<sequence length="246" mass="25207">MTMLAMISAICLVLCVGALRDAARDRLGDDGAARPGAGVGARRGRSRGDGPPAGRPRGAAPSGGRDGVDGVIGAVNARLRSGAGLQEAFEEQAGHRFAASHLTAGRILTVLDFHAGSESGEARHRAAHGIAWACAVAHDVGCEPTKSLEAVAAEYARVRNAENLRRQALAMPRATVRVLLALPALTLLLGEAMAARPLAFLLGSATGYAVLLAGLALQGAGVLWVRRVTQRFERCGAGAVPSARGG</sequence>
<proteinExistence type="predicted"/>
<dbReference type="AlphaFoldDB" id="A0A261EV84"/>
<reference evidence="3 4" key="1">
    <citation type="journal article" date="2017" name="BMC Genomics">
        <title>Comparative genomic and phylogenomic analyses of the Bifidobacteriaceae family.</title>
        <authorList>
            <person name="Lugli G.A."/>
            <person name="Milani C."/>
            <person name="Turroni F."/>
            <person name="Duranti S."/>
            <person name="Mancabelli L."/>
            <person name="Mangifesta M."/>
            <person name="Ferrario C."/>
            <person name="Modesto M."/>
            <person name="Mattarelli P."/>
            <person name="Jiri K."/>
            <person name="van Sinderen D."/>
            <person name="Ventura M."/>
        </authorList>
    </citation>
    <scope>NUCLEOTIDE SEQUENCE [LARGE SCALE GENOMIC DNA]</scope>
    <source>
        <strain evidence="3 4">DSM 24742</strain>
    </source>
</reference>
<evidence type="ECO:0000256" key="1">
    <source>
        <dbReference type="SAM" id="MobiDB-lite"/>
    </source>
</evidence>